<protein>
    <submittedName>
        <fullName evidence="3">Transcriptional antiterminator</fullName>
    </submittedName>
</protein>
<dbReference type="SUPFAM" id="SSF63520">
    <property type="entry name" value="PTS-regulatory domain, PRD"/>
    <property type="match status" value="1"/>
</dbReference>
<dbReference type="PROSITE" id="PS51372">
    <property type="entry name" value="PRD_2"/>
    <property type="match status" value="1"/>
</dbReference>
<dbReference type="SUPFAM" id="SSF50151">
    <property type="entry name" value="SacY-like RNA-binding domain"/>
    <property type="match status" value="1"/>
</dbReference>
<comment type="caution">
    <text evidence="3">The sequence shown here is derived from an EMBL/GenBank/DDBJ whole genome shotgun (WGS) entry which is preliminary data.</text>
</comment>
<organism evidence="3 4">
    <name type="scientific">Arcanobacterium hippocoleae</name>
    <dbReference type="NCBI Taxonomy" id="149017"/>
    <lineage>
        <taxon>Bacteria</taxon>
        <taxon>Bacillati</taxon>
        <taxon>Actinomycetota</taxon>
        <taxon>Actinomycetes</taxon>
        <taxon>Actinomycetales</taxon>
        <taxon>Actinomycetaceae</taxon>
        <taxon>Arcanobacterium</taxon>
    </lineage>
</organism>
<keyword evidence="4" id="KW-1185">Reference proteome</keyword>
<dbReference type="EMBL" id="JAVDUJ010000001">
    <property type="protein sequence ID" value="MDR6939776.1"/>
    <property type="molecule type" value="Genomic_DNA"/>
</dbReference>
<dbReference type="InterPro" id="IPR011608">
    <property type="entry name" value="PRD"/>
</dbReference>
<gene>
    <name evidence="3" type="ORF">J2S36_001319</name>
</gene>
<accession>A0ABU1T3E9</accession>
<sequence>MPNLPRVVRVLSNNAVLACLHGAELVLVGRGIGFSRSVGDFIDTESIQHRFVEVSPDRAAFMQSASNLSPIILTTINAALDLAGDLLGELHPSVYLVLADHLAFAVQRQNAGELIESKVFGEVKAAFPAEFSAAELMVRYLNSNLDTELPLDEAAFIALHLNAAITGKTVKAPLSKANILSSLVEFLEDELQIAHGAADDDMITSLLRLSRRVRNEEFRRNDASKCISLAIPRETSVARQIIKKLAGGEIPKKAEGEVAYFAMKLHGWLDTHNERN</sequence>
<dbReference type="PANTHER" id="PTHR30185:SF15">
    <property type="entry name" value="CRYPTIC BETA-GLUCOSIDE BGL OPERON ANTITERMINATOR"/>
    <property type="match status" value="1"/>
</dbReference>
<dbReference type="SMART" id="SM01061">
    <property type="entry name" value="CAT_RBD"/>
    <property type="match status" value="1"/>
</dbReference>
<dbReference type="RefSeq" id="WP_309956721.1">
    <property type="nucleotide sequence ID" value="NZ_CP136414.1"/>
</dbReference>
<dbReference type="Gene3D" id="2.30.24.10">
    <property type="entry name" value="CAT RNA-binding domain"/>
    <property type="match status" value="1"/>
</dbReference>
<dbReference type="InterPro" id="IPR036650">
    <property type="entry name" value="CAT_RNA-bd_dom_sf"/>
</dbReference>
<dbReference type="Pfam" id="PF00874">
    <property type="entry name" value="PRD"/>
    <property type="match status" value="1"/>
</dbReference>
<dbReference type="PANTHER" id="PTHR30185">
    <property type="entry name" value="CRYPTIC BETA-GLUCOSIDE BGL OPERON ANTITERMINATOR"/>
    <property type="match status" value="1"/>
</dbReference>
<evidence type="ECO:0000313" key="3">
    <source>
        <dbReference type="EMBL" id="MDR6939776.1"/>
    </source>
</evidence>
<dbReference type="Proteomes" id="UP001266099">
    <property type="component" value="Unassembled WGS sequence"/>
</dbReference>
<evidence type="ECO:0000259" key="2">
    <source>
        <dbReference type="PROSITE" id="PS51372"/>
    </source>
</evidence>
<dbReference type="InterPro" id="IPR036634">
    <property type="entry name" value="PRD_sf"/>
</dbReference>
<dbReference type="InterPro" id="IPR050661">
    <property type="entry name" value="BglG_antiterminators"/>
</dbReference>
<dbReference type="Pfam" id="PF03123">
    <property type="entry name" value="CAT_RBD"/>
    <property type="match status" value="1"/>
</dbReference>
<reference evidence="3 4" key="1">
    <citation type="submission" date="2023-07" db="EMBL/GenBank/DDBJ databases">
        <title>Sequencing the genomes of 1000 actinobacteria strains.</title>
        <authorList>
            <person name="Klenk H.-P."/>
        </authorList>
    </citation>
    <scope>NUCLEOTIDE SEQUENCE [LARGE SCALE GENOMIC DNA]</scope>
    <source>
        <strain evidence="3 4">DSM 15539</strain>
    </source>
</reference>
<evidence type="ECO:0000313" key="4">
    <source>
        <dbReference type="Proteomes" id="UP001266099"/>
    </source>
</evidence>
<dbReference type="Gene3D" id="1.10.1790.10">
    <property type="entry name" value="PRD domain"/>
    <property type="match status" value="1"/>
</dbReference>
<evidence type="ECO:0000256" key="1">
    <source>
        <dbReference type="ARBA" id="ARBA00022737"/>
    </source>
</evidence>
<feature type="domain" description="PRD" evidence="2">
    <location>
        <begin position="67"/>
        <end position="171"/>
    </location>
</feature>
<keyword evidence="1" id="KW-0677">Repeat</keyword>
<name>A0ABU1T3E9_9ACTO</name>
<proteinExistence type="predicted"/>
<dbReference type="InterPro" id="IPR004341">
    <property type="entry name" value="CAT_RNA-bd_dom"/>
</dbReference>